<proteinExistence type="predicted"/>
<gene>
    <name evidence="2" type="ORF">NG900_16240</name>
</gene>
<evidence type="ECO:0000313" key="2">
    <source>
        <dbReference type="EMBL" id="MCO5399749.1"/>
    </source>
</evidence>
<evidence type="ECO:0000313" key="3">
    <source>
        <dbReference type="Proteomes" id="UP001162811"/>
    </source>
</evidence>
<reference evidence="2" key="2">
    <citation type="journal article" date="2023" name="Front. Microbiol.">
        <title>Ralstonia chuxiongensis sp. nov., Ralstonia mojiangensis sp. nov., and Ralstonia soli sp. nov., isolated from tobacco fields, are three novel species in the family Burkholderiaceae.</title>
        <authorList>
            <person name="Lu C.H."/>
            <person name="Zhang Y.Y."/>
            <person name="Jiang N."/>
            <person name="Chen W."/>
            <person name="Shao X."/>
            <person name="Zhao Z.M."/>
            <person name="Lu W.L."/>
            <person name="Hu X."/>
            <person name="Xi Y.X."/>
            <person name="Zou S.Y."/>
            <person name="Wei Q.J."/>
            <person name="Lin Z.L."/>
            <person name="Gong L."/>
            <person name="Gai X.T."/>
            <person name="Zhang L.Q."/>
            <person name="Li J.Y."/>
            <person name="Jin Y."/>
            <person name="Xia Z.Y."/>
        </authorList>
    </citation>
    <scope>NUCLEOTIDE SEQUENCE</scope>
    <source>
        <strain evidence="2">21MJYT02-11</strain>
    </source>
</reference>
<organism evidence="2 3">
    <name type="scientific">Ralstonia soli</name>
    <dbReference type="NCBI Taxonomy" id="2953896"/>
    <lineage>
        <taxon>Bacteria</taxon>
        <taxon>Pseudomonadati</taxon>
        <taxon>Pseudomonadota</taxon>
        <taxon>Betaproteobacteria</taxon>
        <taxon>Burkholderiales</taxon>
        <taxon>Burkholderiaceae</taxon>
        <taxon>Ralstonia</taxon>
    </lineage>
</organism>
<reference evidence="2" key="1">
    <citation type="submission" date="2022-06" db="EMBL/GenBank/DDBJ databases">
        <authorList>
            <person name="Lu C.-H."/>
        </authorList>
    </citation>
    <scope>NUCLEOTIDE SEQUENCE</scope>
    <source>
        <strain evidence="2">21MJYT02-11</strain>
    </source>
</reference>
<dbReference type="Proteomes" id="UP001162811">
    <property type="component" value="Unassembled WGS sequence"/>
</dbReference>
<name>A0ABT1AMU1_9RALS</name>
<accession>A0ABT1AMU1</accession>
<dbReference type="RefSeq" id="WP_252682330.1">
    <property type="nucleotide sequence ID" value="NZ_JAMXHT010000006.1"/>
</dbReference>
<dbReference type="EMBL" id="JAMXHT010000006">
    <property type="protein sequence ID" value="MCO5399749.1"/>
    <property type="molecule type" value="Genomic_DNA"/>
</dbReference>
<keyword evidence="3" id="KW-1185">Reference proteome</keyword>
<evidence type="ECO:0000256" key="1">
    <source>
        <dbReference type="SAM" id="MobiDB-lite"/>
    </source>
</evidence>
<protein>
    <recommendedName>
        <fullName evidence="4">Transmembrane protein</fullName>
    </recommendedName>
</protein>
<evidence type="ECO:0008006" key="4">
    <source>
        <dbReference type="Google" id="ProtNLM"/>
    </source>
</evidence>
<feature type="region of interest" description="Disordered" evidence="1">
    <location>
        <begin position="1"/>
        <end position="22"/>
    </location>
</feature>
<comment type="caution">
    <text evidence="2">The sequence shown here is derived from an EMBL/GenBank/DDBJ whole genome shotgun (WGS) entry which is preliminary data.</text>
</comment>
<sequence>MHDHSRFDDDEAWSSDADARRPDASEFFRSRPGAIGVAYPCPQCQSLRTEQRHVARRIGGAVGATAGVTSGIAVMLSGAEAGAAVGLIGGPIGVACGGIAGAILAGLVAGAAGCATGAACGQAIDHMVLDNWRCFDCGRTFTSQPG</sequence>